<evidence type="ECO:0000256" key="2">
    <source>
        <dbReference type="ARBA" id="ARBA00022801"/>
    </source>
</evidence>
<name>A0ABR1HHB3_9HYPO</name>
<dbReference type="PANTHER" id="PTHR11845:SF13">
    <property type="entry name" value="5'-DEOXYNUCLEOTIDASE HDDC2"/>
    <property type="match status" value="1"/>
</dbReference>
<keyword evidence="2" id="KW-0378">Hydrolase</keyword>
<reference evidence="4 5" key="1">
    <citation type="journal article" date="2025" name="Microbiol. Resour. Announc.">
        <title>Draft genome sequences for Neonectria magnoliae and Neonectria punicea, canker pathogens of Liriodendron tulipifera and Acer saccharum in West Virginia.</title>
        <authorList>
            <person name="Petronek H.M."/>
            <person name="Kasson M.T."/>
            <person name="Metheny A.M."/>
            <person name="Stauder C.M."/>
            <person name="Lovett B."/>
            <person name="Lynch S.C."/>
            <person name="Garnas J.R."/>
            <person name="Kasson L.R."/>
            <person name="Stajich J.E."/>
        </authorList>
    </citation>
    <scope>NUCLEOTIDE SEQUENCE [LARGE SCALE GENOMIC DNA]</scope>
    <source>
        <strain evidence="4 5">NRRL 64651</strain>
    </source>
</reference>
<evidence type="ECO:0000313" key="4">
    <source>
        <dbReference type="EMBL" id="KAK7420138.1"/>
    </source>
</evidence>
<keyword evidence="1" id="KW-0479">Metal-binding</keyword>
<dbReference type="Proteomes" id="UP001498421">
    <property type="component" value="Unassembled WGS sequence"/>
</dbReference>
<dbReference type="SUPFAM" id="SSF109604">
    <property type="entry name" value="HD-domain/PDEase-like"/>
    <property type="match status" value="1"/>
</dbReference>
<comment type="caution">
    <text evidence="4">The sequence shown here is derived from an EMBL/GenBank/DDBJ whole genome shotgun (WGS) entry which is preliminary data.</text>
</comment>
<dbReference type="PANTHER" id="PTHR11845">
    <property type="entry name" value="5'-DEOXYNUCLEOTIDASE HDDC2"/>
    <property type="match status" value="1"/>
</dbReference>
<evidence type="ECO:0000259" key="3">
    <source>
        <dbReference type="Pfam" id="PF13023"/>
    </source>
</evidence>
<dbReference type="InterPro" id="IPR006674">
    <property type="entry name" value="HD_domain"/>
</dbReference>
<feature type="domain" description="HD" evidence="3">
    <location>
        <begin position="1"/>
        <end position="87"/>
    </location>
</feature>
<dbReference type="InterPro" id="IPR039356">
    <property type="entry name" value="YfbR/HDDC2"/>
</dbReference>
<evidence type="ECO:0000313" key="5">
    <source>
        <dbReference type="Proteomes" id="UP001498421"/>
    </source>
</evidence>
<dbReference type="EMBL" id="JAZAVK010000139">
    <property type="protein sequence ID" value="KAK7420138.1"/>
    <property type="molecule type" value="Genomic_DNA"/>
</dbReference>
<protein>
    <recommendedName>
        <fullName evidence="3">HD domain-containing protein</fullName>
    </recommendedName>
</protein>
<accession>A0ABR1HHB3</accession>
<organism evidence="4 5">
    <name type="scientific">Neonectria magnoliae</name>
    <dbReference type="NCBI Taxonomy" id="2732573"/>
    <lineage>
        <taxon>Eukaryota</taxon>
        <taxon>Fungi</taxon>
        <taxon>Dikarya</taxon>
        <taxon>Ascomycota</taxon>
        <taxon>Pezizomycotina</taxon>
        <taxon>Sordariomycetes</taxon>
        <taxon>Hypocreomycetidae</taxon>
        <taxon>Hypocreales</taxon>
        <taxon>Nectriaceae</taxon>
        <taxon>Neonectria</taxon>
    </lineage>
</organism>
<dbReference type="Gene3D" id="1.10.3210.10">
    <property type="entry name" value="Hypothetical protein af1432"/>
    <property type="match status" value="1"/>
</dbReference>
<dbReference type="Pfam" id="PF13023">
    <property type="entry name" value="HD_3"/>
    <property type="match status" value="1"/>
</dbReference>
<gene>
    <name evidence="4" type="ORF">QQZ08_010552</name>
</gene>
<evidence type="ECO:0000256" key="1">
    <source>
        <dbReference type="ARBA" id="ARBA00022723"/>
    </source>
</evidence>
<proteinExistence type="predicted"/>
<sequence>MAESVVGDIPTFAGVPKETKHERERMGFDYIVGLLKPGYPNLADELLSTWLDYEWGRTPEGLWMKEMDKFECLVQAKEYEERTFGEQKGLDEFQGLLKHMASPDAKSDVSKALDHCKHLTQIRSLEIVTLQEIVDKKCEEKGYVYSDVLQKGRKLGIDPPNGLVVQLLESRINEVHSAAKWALVCGFPAHLAHLVEFERKVRFNHALAPSTLI</sequence>
<keyword evidence="5" id="KW-1185">Reference proteome</keyword>